<dbReference type="PANTHER" id="PTHR34387">
    <property type="entry name" value="SLR1258 PROTEIN"/>
    <property type="match status" value="1"/>
</dbReference>
<evidence type="ECO:0000256" key="1">
    <source>
        <dbReference type="SAM" id="SignalP"/>
    </source>
</evidence>
<sequence length="249" mass="26092">MSFQTLKILPTLPILMLWVVAVSSPLAQAAPGQPGADGLPRDRLNLQASASVEVARDVLGVVFSTTKEGSDAAAVQTALKQALDAALSEARKVAKSGQIEVQAGNFSLYPRYAPKGGINGWQGSAELLVEGKDMAGIGQLTGRINTMTISRVSYNLSKDQRQKVEADVVGRAIANFKLRAADYAQQFGYGGYSIGEVNVNTQDIGPVPMAAPQARFKAMAASADEALPVESGKATVAVTVNGSVVMTLR</sequence>
<dbReference type="RefSeq" id="WP_273594902.1">
    <property type="nucleotide sequence ID" value="NZ_JAQQXS010000001.1"/>
</dbReference>
<proteinExistence type="predicted"/>
<evidence type="ECO:0000313" key="2">
    <source>
        <dbReference type="EMBL" id="MDC8783788.1"/>
    </source>
</evidence>
<gene>
    <name evidence="2" type="ORF">PRZ01_01105</name>
</gene>
<protein>
    <submittedName>
        <fullName evidence="2">SIMPL domain-containing protein</fullName>
    </submittedName>
</protein>
<feature type="chain" id="PRO_5045957997" evidence="1">
    <location>
        <begin position="30"/>
        <end position="249"/>
    </location>
</feature>
<feature type="signal peptide" evidence="1">
    <location>
        <begin position="1"/>
        <end position="29"/>
    </location>
</feature>
<dbReference type="EMBL" id="JAQQXS010000001">
    <property type="protein sequence ID" value="MDC8783788.1"/>
    <property type="molecule type" value="Genomic_DNA"/>
</dbReference>
<dbReference type="Gene3D" id="3.30.70.2970">
    <property type="entry name" value="Protein of unknown function (DUF541), domain 2"/>
    <property type="match status" value="1"/>
</dbReference>
<keyword evidence="1" id="KW-0732">Signal</keyword>
<reference evidence="2 3" key="1">
    <citation type="submission" date="2022-10" db="EMBL/GenBank/DDBJ databases">
        <title>paucibacter sp. hw8 Genome sequencing.</title>
        <authorList>
            <person name="Park S."/>
        </authorList>
    </citation>
    <scope>NUCLEOTIDE SEQUENCE [LARGE SCALE GENOMIC DNA]</scope>
    <source>
        <strain evidence="3">hw8</strain>
    </source>
</reference>
<comment type="caution">
    <text evidence="2">The sequence shown here is derived from an EMBL/GenBank/DDBJ whole genome shotgun (WGS) entry which is preliminary data.</text>
</comment>
<dbReference type="Gene3D" id="3.30.110.170">
    <property type="entry name" value="Protein of unknown function (DUF541), domain 1"/>
    <property type="match status" value="1"/>
</dbReference>
<evidence type="ECO:0000313" key="3">
    <source>
        <dbReference type="Proteomes" id="UP001219862"/>
    </source>
</evidence>
<dbReference type="PANTHER" id="PTHR34387:SF1">
    <property type="entry name" value="PERIPLASMIC IMMUNOGENIC PROTEIN"/>
    <property type="match status" value="1"/>
</dbReference>
<name>A0ABT5KN44_9BURK</name>
<accession>A0ABT5KN44</accession>
<dbReference type="InterPro" id="IPR052022">
    <property type="entry name" value="26kDa_periplasmic_antigen"/>
</dbReference>
<keyword evidence="3" id="KW-1185">Reference proteome</keyword>
<organism evidence="2 3">
    <name type="scientific">Roseateles koreensis</name>
    <dbReference type="NCBI Taxonomy" id="2987526"/>
    <lineage>
        <taxon>Bacteria</taxon>
        <taxon>Pseudomonadati</taxon>
        <taxon>Pseudomonadota</taxon>
        <taxon>Betaproteobacteria</taxon>
        <taxon>Burkholderiales</taxon>
        <taxon>Sphaerotilaceae</taxon>
        <taxon>Roseateles</taxon>
    </lineage>
</organism>
<dbReference type="Pfam" id="PF04402">
    <property type="entry name" value="SIMPL"/>
    <property type="match status" value="1"/>
</dbReference>
<dbReference type="InterPro" id="IPR007497">
    <property type="entry name" value="SIMPL/DUF541"/>
</dbReference>
<dbReference type="Proteomes" id="UP001219862">
    <property type="component" value="Unassembled WGS sequence"/>
</dbReference>